<name>S4NJL0_9NEOP</name>
<accession>S4NJL0</accession>
<sequence>RVRIMQVIGGFLNPNIFFERNKAGNTEMFIFMRFNLAPWIKSAEGSRRSGANSVNCLKTHHRNLSHKTD</sequence>
<protein>
    <submittedName>
        <fullName evidence="2">Uncharacterized protein</fullName>
    </submittedName>
</protein>
<feature type="compositionally biased region" description="Basic residues" evidence="1">
    <location>
        <begin position="58"/>
        <end position="69"/>
    </location>
</feature>
<feature type="region of interest" description="Disordered" evidence="1">
    <location>
        <begin position="45"/>
        <end position="69"/>
    </location>
</feature>
<dbReference type="AlphaFoldDB" id="S4NJL0"/>
<reference evidence="2" key="2">
    <citation type="submission" date="2013-05" db="EMBL/GenBank/DDBJ databases">
        <authorList>
            <person name="Carter J.-M."/>
            <person name="Baker S.C."/>
            <person name="Pink R."/>
            <person name="Carter D.R.F."/>
            <person name="Collins A."/>
            <person name="Tomlin J."/>
            <person name="Gibbs M."/>
            <person name="Breuker C.J."/>
        </authorList>
    </citation>
    <scope>NUCLEOTIDE SEQUENCE</scope>
    <source>
        <tissue evidence="2">Ovary</tissue>
    </source>
</reference>
<feature type="non-terminal residue" evidence="2">
    <location>
        <position position="69"/>
    </location>
</feature>
<reference evidence="2" key="1">
    <citation type="journal article" date="2013" name="BMC Genomics">
        <title>Unscrambling butterfly oogenesis.</title>
        <authorList>
            <person name="Carter J.M."/>
            <person name="Baker S.C."/>
            <person name="Pink R."/>
            <person name="Carter D.R."/>
            <person name="Collins A."/>
            <person name="Tomlin J."/>
            <person name="Gibbs M."/>
            <person name="Breuker C.J."/>
        </authorList>
    </citation>
    <scope>NUCLEOTIDE SEQUENCE</scope>
    <source>
        <tissue evidence="2">Ovary</tissue>
    </source>
</reference>
<proteinExistence type="predicted"/>
<feature type="non-terminal residue" evidence="2">
    <location>
        <position position="1"/>
    </location>
</feature>
<evidence type="ECO:0000313" key="2">
    <source>
        <dbReference type="EMBL" id="JAA78881.1"/>
    </source>
</evidence>
<organism evidence="2">
    <name type="scientific">Pararge aegeria</name>
    <name type="common">speckled wood butterfly</name>
    <dbReference type="NCBI Taxonomy" id="116150"/>
    <lineage>
        <taxon>Eukaryota</taxon>
        <taxon>Metazoa</taxon>
        <taxon>Ecdysozoa</taxon>
        <taxon>Arthropoda</taxon>
        <taxon>Hexapoda</taxon>
        <taxon>Insecta</taxon>
        <taxon>Pterygota</taxon>
        <taxon>Neoptera</taxon>
        <taxon>Endopterygota</taxon>
        <taxon>Lepidoptera</taxon>
        <taxon>Glossata</taxon>
        <taxon>Ditrysia</taxon>
        <taxon>Papilionoidea</taxon>
        <taxon>Nymphalidae</taxon>
        <taxon>Satyrinae</taxon>
        <taxon>Satyrini</taxon>
        <taxon>Parargina</taxon>
        <taxon>Pararge</taxon>
    </lineage>
</organism>
<evidence type="ECO:0000256" key="1">
    <source>
        <dbReference type="SAM" id="MobiDB-lite"/>
    </source>
</evidence>
<dbReference type="EMBL" id="GAIX01013679">
    <property type="protein sequence ID" value="JAA78881.1"/>
    <property type="molecule type" value="Transcribed_RNA"/>
</dbReference>